<accession>A0A5D5ALD9</accession>
<sequence length="136" mass="15781">MSVSVPNPMEGTEYEHEEWSIGDWLEISTVYALDYESRTHYHVDIPKEVQEHAHILSKSEIDSRDQRDFKESKHDSEQGKIAEFAFATVCEHEDVDWGFHDGFQTGDLEVGGLRIDVKSRRENEDGYKDLLVFVFS</sequence>
<dbReference type="EMBL" id="VTAW01000059">
    <property type="protein sequence ID" value="TYT60270.1"/>
    <property type="molecule type" value="Genomic_DNA"/>
</dbReference>
<keyword evidence="2" id="KW-1185">Reference proteome</keyword>
<reference evidence="1 2" key="1">
    <citation type="submission" date="2019-08" db="EMBL/GenBank/DDBJ databases">
        <title>Archaea genome.</title>
        <authorList>
            <person name="Kajale S."/>
            <person name="Shouche Y."/>
            <person name="Deshpande N."/>
            <person name="Sharma A."/>
        </authorList>
    </citation>
    <scope>NUCLEOTIDE SEQUENCE [LARGE SCALE GENOMIC DNA]</scope>
    <source>
        <strain evidence="1 2">ESP3B_9</strain>
    </source>
</reference>
<dbReference type="AlphaFoldDB" id="A0A5D5ALD9"/>
<gene>
    <name evidence="1" type="ORF">FYC77_19830</name>
</gene>
<dbReference type="Proteomes" id="UP000324104">
    <property type="component" value="Unassembled WGS sequence"/>
</dbReference>
<proteinExistence type="predicted"/>
<protein>
    <submittedName>
        <fullName evidence="1">Uncharacterized protein</fullName>
    </submittedName>
</protein>
<dbReference type="RefSeq" id="WP_149083214.1">
    <property type="nucleotide sequence ID" value="NZ_VTAW01000059.1"/>
</dbReference>
<evidence type="ECO:0000313" key="2">
    <source>
        <dbReference type="Proteomes" id="UP000324104"/>
    </source>
</evidence>
<name>A0A5D5ALD9_9EURY</name>
<organism evidence="1 2">
    <name type="scientific">Natrialba swarupiae</name>
    <dbReference type="NCBI Taxonomy" id="2448032"/>
    <lineage>
        <taxon>Archaea</taxon>
        <taxon>Methanobacteriati</taxon>
        <taxon>Methanobacteriota</taxon>
        <taxon>Stenosarchaea group</taxon>
        <taxon>Halobacteria</taxon>
        <taxon>Halobacteriales</taxon>
        <taxon>Natrialbaceae</taxon>
        <taxon>Natrialba</taxon>
    </lineage>
</organism>
<comment type="caution">
    <text evidence="1">The sequence shown here is derived from an EMBL/GenBank/DDBJ whole genome shotgun (WGS) entry which is preliminary data.</text>
</comment>
<evidence type="ECO:0000313" key="1">
    <source>
        <dbReference type="EMBL" id="TYT60270.1"/>
    </source>
</evidence>